<reference evidence="8 9" key="1">
    <citation type="submission" date="2013-07" db="EMBL/GenBank/DDBJ databases">
        <authorList>
            <consortium name="DOE Joint Genome Institute"/>
            <person name="Reeve W."/>
            <person name="Huntemann M."/>
            <person name="Han J."/>
            <person name="Chen A."/>
            <person name="Kyrpides N."/>
            <person name="Mavromatis K."/>
            <person name="Markowitz V."/>
            <person name="Palaniappan K."/>
            <person name="Ivanova N."/>
            <person name="Schaumberg A."/>
            <person name="Pati A."/>
            <person name="Liolios K."/>
            <person name="Nordberg H.P."/>
            <person name="Cantor M.N."/>
            <person name="Hua S.X."/>
            <person name="Woyke T."/>
        </authorList>
    </citation>
    <scope>NUCLEOTIDE SEQUENCE [LARGE SCALE GENOMIC DNA]</scope>
    <source>
        <strain evidence="8 9">DSM 43889</strain>
    </source>
</reference>
<dbReference type="Gene3D" id="3.40.640.10">
    <property type="entry name" value="Type I PLP-dependent aspartate aminotransferase-like (Major domain)"/>
    <property type="match status" value="1"/>
</dbReference>
<comment type="caution">
    <text evidence="8">The sequence shown here is derived from an EMBL/GenBank/DDBJ whole genome shotgun (WGS) entry which is preliminary data.</text>
</comment>
<sequence>MPQVARASLLTVPAPPSSPEPWTRSDPVAELLTHLTAVREDAIPPGRPLPAGDPAEVLDTVDRLLGPPQLPGRGIGEAAALRRLAIALSGFGVDLRHPRTAAHLQAPSLPIAAAADALVSLANPSVDTYDSGPSGVAVERWVVRTLAGLAGLGPASDGVLTPGGSLSNLLGLLLARDTAAARLGINTRQDGLAALPGPVVFCSELAHFSLHRACAALGLGEAAVHPVPVDRHRRMRPEALVRELRDLPGRRTPVAVVATAGTTDFGSVDPLPELAEIAADHDLWLHVDAAHGFGTLFSERLSPLLAGITGADSITGDLHKLGWQPAPASVLLVADGASFAPLSREVAYLNPSDDAAEGFGGLLGHTLQTTRRPDAVKIATSLLAYGRARLGAMVDHCHDLANHARGLVVAEPRLELLAEPTISTLLFRYLPTPGVDADAVNAALRRDLLRDARALVGRSAVTLHGAETAPLTSLKLTLINPAAATEDLDAILAAVLDAGERAEAAWKERYA</sequence>
<comment type="similarity">
    <text evidence="2 6">Belongs to the group II decarboxylase family.</text>
</comment>
<dbReference type="Proteomes" id="UP000791080">
    <property type="component" value="Unassembled WGS sequence"/>
</dbReference>
<feature type="region of interest" description="Disordered" evidence="7">
    <location>
        <begin position="1"/>
        <end position="23"/>
    </location>
</feature>
<evidence type="ECO:0000256" key="4">
    <source>
        <dbReference type="ARBA" id="ARBA00022898"/>
    </source>
</evidence>
<reference evidence="8 9" key="2">
    <citation type="submission" date="2022-06" db="EMBL/GenBank/DDBJ databases">
        <title>Genomic Encyclopedia of Type Strains, Phase I: the one thousand microbial genomes (KMG-I) project.</title>
        <authorList>
            <person name="Kyrpides N."/>
        </authorList>
    </citation>
    <scope>NUCLEOTIDE SEQUENCE [LARGE SCALE GENOMIC DNA]</scope>
    <source>
        <strain evidence="8 9">DSM 43889</strain>
    </source>
</reference>
<dbReference type="EMBL" id="AUBJ02000001">
    <property type="protein sequence ID" value="MCP2331470.1"/>
    <property type="molecule type" value="Genomic_DNA"/>
</dbReference>
<evidence type="ECO:0000313" key="8">
    <source>
        <dbReference type="EMBL" id="MCP2331470.1"/>
    </source>
</evidence>
<dbReference type="InterPro" id="IPR002129">
    <property type="entry name" value="PyrdxlP-dep_de-COase"/>
</dbReference>
<name>A0ABT1JG53_ACTCY</name>
<organism evidence="8 9">
    <name type="scientific">Actinoalloteichus caeruleus DSM 43889</name>
    <dbReference type="NCBI Taxonomy" id="1120930"/>
    <lineage>
        <taxon>Bacteria</taxon>
        <taxon>Bacillati</taxon>
        <taxon>Actinomycetota</taxon>
        <taxon>Actinomycetes</taxon>
        <taxon>Pseudonocardiales</taxon>
        <taxon>Pseudonocardiaceae</taxon>
        <taxon>Actinoalloteichus</taxon>
        <taxon>Actinoalloteichus cyanogriseus</taxon>
    </lineage>
</organism>
<dbReference type="InterPro" id="IPR015424">
    <property type="entry name" value="PyrdxlP-dep_Trfase"/>
</dbReference>
<evidence type="ECO:0000256" key="7">
    <source>
        <dbReference type="SAM" id="MobiDB-lite"/>
    </source>
</evidence>
<proteinExistence type="inferred from homology"/>
<dbReference type="SUPFAM" id="SSF53383">
    <property type="entry name" value="PLP-dependent transferases"/>
    <property type="match status" value="1"/>
</dbReference>
<keyword evidence="9" id="KW-1185">Reference proteome</keyword>
<keyword evidence="3" id="KW-0210">Decarboxylase</keyword>
<evidence type="ECO:0000256" key="1">
    <source>
        <dbReference type="ARBA" id="ARBA00001933"/>
    </source>
</evidence>
<evidence type="ECO:0000313" key="9">
    <source>
        <dbReference type="Proteomes" id="UP000791080"/>
    </source>
</evidence>
<comment type="cofactor">
    <cofactor evidence="1 6">
        <name>pyridoxal 5'-phosphate</name>
        <dbReference type="ChEBI" id="CHEBI:597326"/>
    </cofactor>
</comment>
<dbReference type="PANTHER" id="PTHR45677">
    <property type="entry name" value="GLUTAMATE DECARBOXYLASE-RELATED"/>
    <property type="match status" value="1"/>
</dbReference>
<protein>
    <submittedName>
        <fullName evidence="8">L-2,4-diaminobutyrate decarboxylase</fullName>
    </submittedName>
</protein>
<accession>A0ABT1JG53</accession>
<dbReference type="PANTHER" id="PTHR45677:SF8">
    <property type="entry name" value="CYSTEINE SULFINIC ACID DECARBOXYLASE"/>
    <property type="match status" value="1"/>
</dbReference>
<evidence type="ECO:0000256" key="5">
    <source>
        <dbReference type="ARBA" id="ARBA00023239"/>
    </source>
</evidence>
<dbReference type="InterPro" id="IPR015421">
    <property type="entry name" value="PyrdxlP-dep_Trfase_major"/>
</dbReference>
<dbReference type="Gene3D" id="3.90.1150.10">
    <property type="entry name" value="Aspartate Aminotransferase, domain 1"/>
    <property type="match status" value="1"/>
</dbReference>
<evidence type="ECO:0000256" key="2">
    <source>
        <dbReference type="ARBA" id="ARBA00009533"/>
    </source>
</evidence>
<keyword evidence="4 6" id="KW-0663">Pyridoxal phosphate</keyword>
<dbReference type="RefSeq" id="WP_026418896.1">
    <property type="nucleotide sequence ID" value="NZ_AUBJ02000001.1"/>
</dbReference>
<gene>
    <name evidence="8" type="ORF">G443_001740</name>
</gene>
<dbReference type="InterPro" id="IPR015422">
    <property type="entry name" value="PyrdxlP-dep_Trfase_small"/>
</dbReference>
<keyword evidence="5 6" id="KW-0456">Lyase</keyword>
<evidence type="ECO:0000256" key="3">
    <source>
        <dbReference type="ARBA" id="ARBA00022793"/>
    </source>
</evidence>
<evidence type="ECO:0000256" key="6">
    <source>
        <dbReference type="RuleBase" id="RU000382"/>
    </source>
</evidence>
<dbReference type="Pfam" id="PF00282">
    <property type="entry name" value="Pyridoxal_deC"/>
    <property type="match status" value="1"/>
</dbReference>